<evidence type="ECO:0008006" key="4">
    <source>
        <dbReference type="Google" id="ProtNLM"/>
    </source>
</evidence>
<accession>A0A319D8G2</accession>
<evidence type="ECO:0000256" key="1">
    <source>
        <dbReference type="ARBA" id="ARBA00023254"/>
    </source>
</evidence>
<dbReference type="VEuPathDB" id="FungiDB:BO71DRAFT_486827"/>
<sequence>MECESLKPQVEAVLAFTGSLSPSTRPRFDQEGTKLWNVCLQLMTMEKNTESLESLCRVKTLAFMLLEAAAPSRGPGCNRALEAAFKMVATCIEHGCLDLSQKIIETVAVRLDKLEKSEAAVDEPKLQQFSMEYYMVRVYLAWLQGRPDIADHLFSKMPKSDQKCQECVMDICYKVGNLALSRRQHDVAAKWLERALKAYELISDGVEQPALSLKDKGILILHSSVRANLHIDSAESKDYVGRTMSYLKAQYGDLFPVQMIQLEFLSREELKGDVYHQLLQDAIFSFELQDASIKLILHYIQKLQDSSPDHYVHTLKQLPVSKIAVSHNEGNSQLLEQVFVNFVCGLTRLGSCNQRVFDIFKDTTSELNRLGQKPLGLEATDASLIIIWKYINQVISDGDLSLAGQWCQFLLEDPILQISLENKTKLFRKLILCLEDNPNSSLLRNISHRIPETSRSCPATLYLVYKLSIHDTDPASGYVYLESLYKCGAEAIPYISACVAEAFRLEKAQNTIKSLQRILVSSKSDGLYNSKIFQCIIHFLFKELGNCKWKNEEILNDITAIFDIASRSASEEQEQDIELEWLARMSYKIALKSHTSAQLGLILRLLDLSTKFADAIKHQLNSEPSSNLSQHHLLCNFLKITRITADARKETNPTKKKPLYTEVHNLSTNIQNQITTITPTTSSTEPPQEPWLSNHRTILSLDLEASTYLNDWRTTSQIIETASPIIDDTLSAIFLDCILRSEAPKADIVRAVKTLLRTLHVSPSPYLNRSAFERAVPRYIRCLFQLSLDAAEDALAESVLDQALVLVGDGYQRPHSPSYPSDEIRWLATVAFNRAVDFYLAAGDAECRRWGEKAIMLADMVGDGCGGLGRLLRERFETLS</sequence>
<dbReference type="PANTHER" id="PTHR40375:SF2">
    <property type="entry name" value="SPORULATION-SPECIFIC PROTEIN 22"/>
    <property type="match status" value="1"/>
</dbReference>
<dbReference type="PANTHER" id="PTHR40375">
    <property type="entry name" value="SPORULATION-SPECIFIC PROTEIN 22"/>
    <property type="match status" value="1"/>
</dbReference>
<name>A0A319D8G2_9EURO</name>
<proteinExistence type="predicted"/>
<dbReference type="GO" id="GO:0090173">
    <property type="term" value="P:regulation of synaptonemal complex assembly"/>
    <property type="evidence" value="ECO:0007669"/>
    <property type="project" value="InterPro"/>
</dbReference>
<evidence type="ECO:0000313" key="2">
    <source>
        <dbReference type="EMBL" id="PYH90787.1"/>
    </source>
</evidence>
<gene>
    <name evidence="2" type="ORF">BO71DRAFT_486827</name>
</gene>
<reference evidence="2 3" key="1">
    <citation type="submission" date="2018-02" db="EMBL/GenBank/DDBJ databases">
        <title>The genomes of Aspergillus section Nigri reveals drivers in fungal speciation.</title>
        <authorList>
            <consortium name="DOE Joint Genome Institute"/>
            <person name="Vesth T.C."/>
            <person name="Nybo J."/>
            <person name="Theobald S."/>
            <person name="Brandl J."/>
            <person name="Frisvad J.C."/>
            <person name="Nielsen K.F."/>
            <person name="Lyhne E.K."/>
            <person name="Kogle M.E."/>
            <person name="Kuo A."/>
            <person name="Riley R."/>
            <person name="Clum A."/>
            <person name="Nolan M."/>
            <person name="Lipzen A."/>
            <person name="Salamov A."/>
            <person name="Henrissat B."/>
            <person name="Wiebenga A."/>
            <person name="De vries R.P."/>
            <person name="Grigoriev I.V."/>
            <person name="Mortensen U.H."/>
            <person name="Andersen M.R."/>
            <person name="Baker S.E."/>
        </authorList>
    </citation>
    <scope>NUCLEOTIDE SEQUENCE [LARGE SCALE GENOMIC DNA]</scope>
    <source>
        <strain evidence="2 3">CBS 707.79</strain>
    </source>
</reference>
<dbReference type="OrthoDB" id="65716at2759"/>
<keyword evidence="3" id="KW-1185">Reference proteome</keyword>
<dbReference type="Pfam" id="PF08631">
    <property type="entry name" value="SPO22"/>
    <property type="match status" value="1"/>
</dbReference>
<dbReference type="EMBL" id="KZ825968">
    <property type="protein sequence ID" value="PYH90787.1"/>
    <property type="molecule type" value="Genomic_DNA"/>
</dbReference>
<dbReference type="InterPro" id="IPR013940">
    <property type="entry name" value="Spo22/ZIP4/TEX11"/>
</dbReference>
<evidence type="ECO:0000313" key="3">
    <source>
        <dbReference type="Proteomes" id="UP000247810"/>
    </source>
</evidence>
<dbReference type="GO" id="GO:0051321">
    <property type="term" value="P:meiotic cell cycle"/>
    <property type="evidence" value="ECO:0007669"/>
    <property type="project" value="UniProtKB-KW"/>
</dbReference>
<dbReference type="Proteomes" id="UP000247810">
    <property type="component" value="Unassembled WGS sequence"/>
</dbReference>
<dbReference type="STRING" id="1448320.A0A319D8G2"/>
<protein>
    <recommendedName>
        <fullName evidence="4">Protein ZIP4 homolog</fullName>
    </recommendedName>
</protein>
<keyword evidence="1" id="KW-0469">Meiosis</keyword>
<dbReference type="InterPro" id="IPR039057">
    <property type="entry name" value="Spo22/ZIP4"/>
</dbReference>
<organism evidence="2 3">
    <name type="scientific">Aspergillus ellipticus CBS 707.79</name>
    <dbReference type="NCBI Taxonomy" id="1448320"/>
    <lineage>
        <taxon>Eukaryota</taxon>
        <taxon>Fungi</taxon>
        <taxon>Dikarya</taxon>
        <taxon>Ascomycota</taxon>
        <taxon>Pezizomycotina</taxon>
        <taxon>Eurotiomycetes</taxon>
        <taxon>Eurotiomycetidae</taxon>
        <taxon>Eurotiales</taxon>
        <taxon>Aspergillaceae</taxon>
        <taxon>Aspergillus</taxon>
        <taxon>Aspergillus subgen. Circumdati</taxon>
    </lineage>
</organism>
<dbReference type="AlphaFoldDB" id="A0A319D8G2"/>